<name>A0ABP8S4X0_9PSEU</name>
<accession>A0ABP8S4X0</accession>
<dbReference type="SUPFAM" id="SSF52309">
    <property type="entry name" value="N-(deoxy)ribosyltransferase-like"/>
    <property type="match status" value="1"/>
</dbReference>
<keyword evidence="2" id="KW-1185">Reference proteome</keyword>
<evidence type="ECO:0008006" key="3">
    <source>
        <dbReference type="Google" id="ProtNLM"/>
    </source>
</evidence>
<organism evidence="1 2">
    <name type="scientific">Pseudonocardia xishanensis</name>
    <dbReference type="NCBI Taxonomy" id="630995"/>
    <lineage>
        <taxon>Bacteria</taxon>
        <taxon>Bacillati</taxon>
        <taxon>Actinomycetota</taxon>
        <taxon>Actinomycetes</taxon>
        <taxon>Pseudonocardiales</taxon>
        <taxon>Pseudonocardiaceae</taxon>
        <taxon>Pseudonocardia</taxon>
    </lineage>
</organism>
<dbReference type="EMBL" id="BAABGT010000125">
    <property type="protein sequence ID" value="GAA4561101.1"/>
    <property type="molecule type" value="Genomic_DNA"/>
</dbReference>
<dbReference type="Proteomes" id="UP001501598">
    <property type="component" value="Unassembled WGS sequence"/>
</dbReference>
<sequence>MSVPAATVPIVAFDAHALLVLIASPGDTVEERDAAERALHGWNADRAQREQVVLLPRRWETHAVPRLGGRAQSIINEQLVDESDIVIALFDSRLGMATGEAVSGTAEEIQRAHEAGKPVHVWFSDEPIPRNADLTQVAALREFKETVEPLGLLGTYASPDDLVFKVRQAIESDLAILELGPITRRKPTTGAVLRARYDYERESYIDNRGKTKYRTRRERIVVQNIGTATASEVELSAAPLGEGDAPSTLADETPTIIPQADFSWRIFPSAGDSRSIKLTMSWHEDGRERSETQDLSLS</sequence>
<evidence type="ECO:0000313" key="2">
    <source>
        <dbReference type="Proteomes" id="UP001501598"/>
    </source>
</evidence>
<protein>
    <recommendedName>
        <fullName evidence="3">DUF4062 domain-containing protein</fullName>
    </recommendedName>
</protein>
<reference evidence="2" key="1">
    <citation type="journal article" date="2019" name="Int. J. Syst. Evol. Microbiol.">
        <title>The Global Catalogue of Microorganisms (GCM) 10K type strain sequencing project: providing services to taxonomists for standard genome sequencing and annotation.</title>
        <authorList>
            <consortium name="The Broad Institute Genomics Platform"/>
            <consortium name="The Broad Institute Genome Sequencing Center for Infectious Disease"/>
            <person name="Wu L."/>
            <person name="Ma J."/>
        </authorList>
    </citation>
    <scope>NUCLEOTIDE SEQUENCE [LARGE SCALE GENOMIC DNA]</scope>
    <source>
        <strain evidence="2">JCM 17906</strain>
    </source>
</reference>
<proteinExistence type="predicted"/>
<evidence type="ECO:0000313" key="1">
    <source>
        <dbReference type="EMBL" id="GAA4561101.1"/>
    </source>
</evidence>
<comment type="caution">
    <text evidence="1">The sequence shown here is derived from an EMBL/GenBank/DDBJ whole genome shotgun (WGS) entry which is preliminary data.</text>
</comment>
<gene>
    <name evidence="1" type="ORF">GCM10023175_72440</name>
</gene>